<dbReference type="SUPFAM" id="SSF55811">
    <property type="entry name" value="Nudix"/>
    <property type="match status" value="1"/>
</dbReference>
<name>A0A9D2LZI4_9FIRM</name>
<sequence length="182" mass="20304">MPMNEKTLKDTTVFDGRLIRVHVDDVELDNGVVAKREIVSHPGGVTAAILTEQNELIFVKQFRCPYKEVLLELPAGKLEPGEDPFEAMKREQLEETGTTGKNYVSLGNLYPTPGYCGEIIRLWACRVDKETGELSLDPDEFLQTLRIPLDKAVEMVLHNEIPDSKTQVGILKTAALVEKGLL</sequence>
<evidence type="ECO:0000313" key="4">
    <source>
        <dbReference type="EMBL" id="HJB37613.1"/>
    </source>
</evidence>
<dbReference type="PANTHER" id="PTHR11839:SF18">
    <property type="entry name" value="NUDIX HYDROLASE DOMAIN-CONTAINING PROTEIN"/>
    <property type="match status" value="1"/>
</dbReference>
<dbReference type="AlphaFoldDB" id="A0A9D2LZI4"/>
<accession>A0A9D2LZI4</accession>
<dbReference type="EMBL" id="DWXZ01000127">
    <property type="protein sequence ID" value="HJB37613.1"/>
    <property type="molecule type" value="Genomic_DNA"/>
</dbReference>
<dbReference type="GO" id="GO:0006753">
    <property type="term" value="P:nucleoside phosphate metabolic process"/>
    <property type="evidence" value="ECO:0007669"/>
    <property type="project" value="TreeGrafter"/>
</dbReference>
<dbReference type="InterPro" id="IPR015797">
    <property type="entry name" value="NUDIX_hydrolase-like_dom_sf"/>
</dbReference>
<evidence type="ECO:0000256" key="2">
    <source>
        <dbReference type="ARBA" id="ARBA00022801"/>
    </source>
</evidence>
<comment type="cofactor">
    <cofactor evidence="1">
        <name>Mg(2+)</name>
        <dbReference type="ChEBI" id="CHEBI:18420"/>
    </cofactor>
</comment>
<dbReference type="GO" id="GO:0019693">
    <property type="term" value="P:ribose phosphate metabolic process"/>
    <property type="evidence" value="ECO:0007669"/>
    <property type="project" value="TreeGrafter"/>
</dbReference>
<reference evidence="4" key="1">
    <citation type="journal article" date="2021" name="PeerJ">
        <title>Extensive microbial diversity within the chicken gut microbiome revealed by metagenomics and culture.</title>
        <authorList>
            <person name="Gilroy R."/>
            <person name="Ravi A."/>
            <person name="Getino M."/>
            <person name="Pursley I."/>
            <person name="Horton D.L."/>
            <person name="Alikhan N.F."/>
            <person name="Baker D."/>
            <person name="Gharbi K."/>
            <person name="Hall N."/>
            <person name="Watson M."/>
            <person name="Adriaenssens E.M."/>
            <person name="Foster-Nyarko E."/>
            <person name="Jarju S."/>
            <person name="Secka A."/>
            <person name="Antonio M."/>
            <person name="Oren A."/>
            <person name="Chaudhuri R.R."/>
            <person name="La Ragione R."/>
            <person name="Hildebrand F."/>
            <person name="Pallen M.J."/>
        </authorList>
    </citation>
    <scope>NUCLEOTIDE SEQUENCE</scope>
    <source>
        <strain evidence="4">ChiBcolR8-3208</strain>
    </source>
</reference>
<comment type="caution">
    <text evidence="4">The sequence shown here is derived from an EMBL/GenBank/DDBJ whole genome shotgun (WGS) entry which is preliminary data.</text>
</comment>
<evidence type="ECO:0000259" key="3">
    <source>
        <dbReference type="PROSITE" id="PS51462"/>
    </source>
</evidence>
<dbReference type="GO" id="GO:0016787">
    <property type="term" value="F:hydrolase activity"/>
    <property type="evidence" value="ECO:0007669"/>
    <property type="project" value="UniProtKB-KW"/>
</dbReference>
<proteinExistence type="predicted"/>
<evidence type="ECO:0000256" key="1">
    <source>
        <dbReference type="ARBA" id="ARBA00001946"/>
    </source>
</evidence>
<keyword evidence="2 4" id="KW-0378">Hydrolase</keyword>
<protein>
    <submittedName>
        <fullName evidence="4">NUDIX hydrolase</fullName>
    </submittedName>
</protein>
<dbReference type="Gene3D" id="3.90.79.10">
    <property type="entry name" value="Nucleoside Triphosphate Pyrophosphohydrolase"/>
    <property type="match status" value="1"/>
</dbReference>
<reference evidence="4" key="2">
    <citation type="submission" date="2021-04" db="EMBL/GenBank/DDBJ databases">
        <authorList>
            <person name="Gilroy R."/>
        </authorList>
    </citation>
    <scope>NUCLEOTIDE SEQUENCE</scope>
    <source>
        <strain evidence="4">ChiBcolR8-3208</strain>
    </source>
</reference>
<dbReference type="GO" id="GO:0005829">
    <property type="term" value="C:cytosol"/>
    <property type="evidence" value="ECO:0007669"/>
    <property type="project" value="TreeGrafter"/>
</dbReference>
<feature type="domain" description="Nudix hydrolase" evidence="3">
    <location>
        <begin position="40"/>
        <end position="169"/>
    </location>
</feature>
<dbReference type="Proteomes" id="UP000824214">
    <property type="component" value="Unassembled WGS sequence"/>
</dbReference>
<gene>
    <name evidence="4" type="ORF">H9942_06045</name>
</gene>
<dbReference type="PANTHER" id="PTHR11839">
    <property type="entry name" value="UDP/ADP-SUGAR PYROPHOSPHATASE"/>
    <property type="match status" value="1"/>
</dbReference>
<dbReference type="InterPro" id="IPR000086">
    <property type="entry name" value="NUDIX_hydrolase_dom"/>
</dbReference>
<dbReference type="PROSITE" id="PS51462">
    <property type="entry name" value="NUDIX"/>
    <property type="match status" value="1"/>
</dbReference>
<dbReference type="Pfam" id="PF00293">
    <property type="entry name" value="NUDIX"/>
    <property type="match status" value="1"/>
</dbReference>
<evidence type="ECO:0000313" key="5">
    <source>
        <dbReference type="Proteomes" id="UP000824214"/>
    </source>
</evidence>
<organism evidence="4 5">
    <name type="scientific">Candidatus Acutalibacter ornithocaccae</name>
    <dbReference type="NCBI Taxonomy" id="2838416"/>
    <lineage>
        <taxon>Bacteria</taxon>
        <taxon>Bacillati</taxon>
        <taxon>Bacillota</taxon>
        <taxon>Clostridia</taxon>
        <taxon>Eubacteriales</taxon>
        <taxon>Acutalibacteraceae</taxon>
        <taxon>Acutalibacter</taxon>
    </lineage>
</organism>